<dbReference type="OrthoDB" id="4741720at2"/>
<reference evidence="1 2" key="1">
    <citation type="submission" date="2017-02" db="EMBL/GenBank/DDBJ databases">
        <title>The new phylogeny of genus Mycobacterium.</title>
        <authorList>
            <person name="Tortoli E."/>
            <person name="Trovato A."/>
            <person name="Cirillo D.M."/>
        </authorList>
    </citation>
    <scope>NUCLEOTIDE SEQUENCE [LARGE SCALE GENOMIC DNA]</scope>
    <source>
        <strain evidence="1 2">DSM 43992</strain>
    </source>
</reference>
<dbReference type="RefSeq" id="WP_083179455.1">
    <property type="nucleotide sequence ID" value="NZ_MVIJ01000048.1"/>
</dbReference>
<comment type="caution">
    <text evidence="1">The sequence shown here is derived from an EMBL/GenBank/DDBJ whole genome shotgun (WGS) entry which is preliminary data.</text>
</comment>
<dbReference type="InterPro" id="IPR004401">
    <property type="entry name" value="YbaB/EbfC"/>
</dbReference>
<dbReference type="GO" id="GO:0003677">
    <property type="term" value="F:DNA binding"/>
    <property type="evidence" value="ECO:0007669"/>
    <property type="project" value="UniProtKB-KW"/>
</dbReference>
<evidence type="ECO:0000313" key="2">
    <source>
        <dbReference type="Proteomes" id="UP000192601"/>
    </source>
</evidence>
<dbReference type="Proteomes" id="UP000192601">
    <property type="component" value="Unassembled WGS sequence"/>
</dbReference>
<dbReference type="AlphaFoldDB" id="A0A1X0K7K4"/>
<dbReference type="InterPro" id="IPR036894">
    <property type="entry name" value="YbaB-like_sf"/>
</dbReference>
<keyword evidence="2" id="KW-1185">Reference proteome</keyword>
<evidence type="ECO:0000313" key="1">
    <source>
        <dbReference type="EMBL" id="ORB70450.1"/>
    </source>
</evidence>
<dbReference type="EMBL" id="MVIJ01000048">
    <property type="protein sequence ID" value="ORB70450.1"/>
    <property type="molecule type" value="Genomic_DNA"/>
</dbReference>
<dbReference type="STRING" id="1783.BST44_23475"/>
<sequence length="121" mass="13130">MSNRETHPQVTETMAELERFTKALEDQMALTNTGSFTATDETETVTVTINGHRCLTDLQIEDGLLRLGAETVQQRVNEALLRAQAGASEAMQARQAQLVANITDILGSLQKSVGLTAAKSR</sequence>
<dbReference type="Gene3D" id="3.30.1310.10">
    <property type="entry name" value="Nucleoid-associated protein YbaB-like domain"/>
    <property type="match status" value="1"/>
</dbReference>
<keyword evidence="1" id="KW-0238">DNA-binding</keyword>
<protein>
    <submittedName>
        <fullName evidence="1">DNA-binding protein</fullName>
    </submittedName>
</protein>
<organism evidence="1 2">
    <name type="scientific">Mycobacterium scrofulaceum</name>
    <dbReference type="NCBI Taxonomy" id="1783"/>
    <lineage>
        <taxon>Bacteria</taxon>
        <taxon>Bacillati</taxon>
        <taxon>Actinomycetota</taxon>
        <taxon>Actinomycetes</taxon>
        <taxon>Mycobacteriales</taxon>
        <taxon>Mycobacteriaceae</taxon>
        <taxon>Mycobacterium</taxon>
    </lineage>
</organism>
<dbReference type="Pfam" id="PF02575">
    <property type="entry name" value="YbaB_DNA_bd"/>
    <property type="match status" value="1"/>
</dbReference>
<gene>
    <name evidence="1" type="ORF">BST44_23475</name>
</gene>
<accession>A0A1X0K7K4</accession>
<dbReference type="SUPFAM" id="SSF82607">
    <property type="entry name" value="YbaB-like"/>
    <property type="match status" value="1"/>
</dbReference>
<name>A0A1X0K7K4_MYCSC</name>
<proteinExistence type="predicted"/>